<keyword evidence="2" id="KW-1185">Reference proteome</keyword>
<organism evidence="1 2">
    <name type="scientific">Deinococcus aerius</name>
    <dbReference type="NCBI Taxonomy" id="200253"/>
    <lineage>
        <taxon>Bacteria</taxon>
        <taxon>Thermotogati</taxon>
        <taxon>Deinococcota</taxon>
        <taxon>Deinococci</taxon>
        <taxon>Deinococcales</taxon>
        <taxon>Deinococcaceae</taxon>
        <taxon>Deinococcus</taxon>
    </lineage>
</organism>
<name>A0A2I9CST8_9DEIO</name>
<evidence type="ECO:0000313" key="1">
    <source>
        <dbReference type="EMBL" id="GBF04773.1"/>
    </source>
</evidence>
<accession>A0A2I9CST8</accession>
<dbReference type="RefSeq" id="WP_133161961.1">
    <property type="nucleotide sequence ID" value="NZ_BFAG01000002.1"/>
</dbReference>
<reference evidence="2" key="1">
    <citation type="submission" date="2018-01" db="EMBL/GenBank/DDBJ databases">
        <title>Draft Genome Sequence of the Radioresistant Bacterium Deinococcus aerius TR0125, Isolated from the Higher Atmosphere above Japan.</title>
        <authorList>
            <person name="Satoh K."/>
            <person name="Arai H."/>
            <person name="Sanzen T."/>
            <person name="Kawaguchi Y."/>
            <person name="Hayashi H."/>
            <person name="Yokobori S."/>
            <person name="Yamagishi A."/>
            <person name="Oono Y."/>
            <person name="Narumi I."/>
        </authorList>
    </citation>
    <scope>NUCLEOTIDE SEQUENCE [LARGE SCALE GENOMIC DNA]</scope>
    <source>
        <strain evidence="2">TR0125</strain>
    </source>
</reference>
<dbReference type="Proteomes" id="UP000236569">
    <property type="component" value="Unassembled WGS sequence"/>
</dbReference>
<dbReference type="OrthoDB" id="59318at2"/>
<comment type="caution">
    <text evidence="1">The sequence shown here is derived from an EMBL/GenBank/DDBJ whole genome shotgun (WGS) entry which is preliminary data.</text>
</comment>
<proteinExistence type="predicted"/>
<sequence length="261" mass="29770">MPAEASKRPEQRLYLQLSGQDLTVIHVRNEGKTGHYFTVPVQGQGEEEQRLSALLTALGSVPFHSLVYVHTNLHTLREQVRRPPSGWPKELKALLQRKSLQLRVGTLTRLDGFWQDILTQAEGGTLPRMNGLNHYHLHTYAVTDGLQTHVAGLLYGEGELHLYDGRVRGEQLCQTELEAACWALDLVAPSKTIELRHQHPTTARFWEDAERYLSDYPDVQPLARRIGRLIEEKNLRFNVPQTRLDDTLARAVRWYTGRGLA</sequence>
<gene>
    <name evidence="1" type="ORF">DAERI_020370</name>
</gene>
<protein>
    <submittedName>
        <fullName evidence="1">Uncharacterized protein</fullName>
    </submittedName>
</protein>
<evidence type="ECO:0000313" key="2">
    <source>
        <dbReference type="Proteomes" id="UP000236569"/>
    </source>
</evidence>
<dbReference type="EMBL" id="BFAG01000002">
    <property type="protein sequence ID" value="GBF04773.1"/>
    <property type="molecule type" value="Genomic_DNA"/>
</dbReference>
<dbReference type="AlphaFoldDB" id="A0A2I9CST8"/>